<feature type="compositionally biased region" description="Polar residues" evidence="2">
    <location>
        <begin position="1491"/>
        <end position="1503"/>
    </location>
</feature>
<feature type="coiled-coil region" evidence="1">
    <location>
        <begin position="919"/>
        <end position="988"/>
    </location>
</feature>
<feature type="region of interest" description="Disordered" evidence="2">
    <location>
        <begin position="409"/>
        <end position="446"/>
    </location>
</feature>
<feature type="compositionally biased region" description="Polar residues" evidence="2">
    <location>
        <begin position="1201"/>
        <end position="1226"/>
    </location>
</feature>
<name>A0A4Y7S0J9_COPMI</name>
<comment type="caution">
    <text evidence="3">The sequence shown here is derived from an EMBL/GenBank/DDBJ whole genome shotgun (WGS) entry which is preliminary data.</text>
</comment>
<feature type="region of interest" description="Disordered" evidence="2">
    <location>
        <begin position="341"/>
        <end position="369"/>
    </location>
</feature>
<feature type="region of interest" description="Disordered" evidence="2">
    <location>
        <begin position="1145"/>
        <end position="1336"/>
    </location>
</feature>
<keyword evidence="1" id="KW-0175">Coiled coil</keyword>
<evidence type="ECO:0000313" key="4">
    <source>
        <dbReference type="Proteomes" id="UP000298030"/>
    </source>
</evidence>
<evidence type="ECO:0008006" key="5">
    <source>
        <dbReference type="Google" id="ProtNLM"/>
    </source>
</evidence>
<feature type="compositionally biased region" description="Polar residues" evidence="2">
    <location>
        <begin position="1155"/>
        <end position="1178"/>
    </location>
</feature>
<keyword evidence="4" id="KW-1185">Reference proteome</keyword>
<feature type="compositionally biased region" description="Basic and acidic residues" evidence="2">
    <location>
        <begin position="280"/>
        <end position="292"/>
    </location>
</feature>
<feature type="coiled-coil region" evidence="1">
    <location>
        <begin position="851"/>
        <end position="895"/>
    </location>
</feature>
<feature type="region of interest" description="Disordered" evidence="2">
    <location>
        <begin position="220"/>
        <end position="306"/>
    </location>
</feature>
<organism evidence="3 4">
    <name type="scientific">Coprinellus micaceus</name>
    <name type="common">Glistening ink-cap mushroom</name>
    <name type="synonym">Coprinus micaceus</name>
    <dbReference type="NCBI Taxonomy" id="71717"/>
    <lineage>
        <taxon>Eukaryota</taxon>
        <taxon>Fungi</taxon>
        <taxon>Dikarya</taxon>
        <taxon>Basidiomycota</taxon>
        <taxon>Agaricomycotina</taxon>
        <taxon>Agaricomycetes</taxon>
        <taxon>Agaricomycetidae</taxon>
        <taxon>Agaricales</taxon>
        <taxon>Agaricineae</taxon>
        <taxon>Psathyrellaceae</taxon>
        <taxon>Coprinellus</taxon>
    </lineage>
</organism>
<feature type="compositionally biased region" description="Polar residues" evidence="2">
    <location>
        <begin position="1426"/>
        <end position="1444"/>
    </location>
</feature>
<feature type="compositionally biased region" description="Polar residues" evidence="2">
    <location>
        <begin position="532"/>
        <end position="541"/>
    </location>
</feature>
<reference evidence="3 4" key="1">
    <citation type="journal article" date="2019" name="Nat. Ecol. Evol.">
        <title>Megaphylogeny resolves global patterns of mushroom evolution.</title>
        <authorList>
            <person name="Varga T."/>
            <person name="Krizsan K."/>
            <person name="Foldi C."/>
            <person name="Dima B."/>
            <person name="Sanchez-Garcia M."/>
            <person name="Sanchez-Ramirez S."/>
            <person name="Szollosi G.J."/>
            <person name="Szarkandi J.G."/>
            <person name="Papp V."/>
            <person name="Albert L."/>
            <person name="Andreopoulos W."/>
            <person name="Angelini C."/>
            <person name="Antonin V."/>
            <person name="Barry K.W."/>
            <person name="Bougher N.L."/>
            <person name="Buchanan P."/>
            <person name="Buyck B."/>
            <person name="Bense V."/>
            <person name="Catcheside P."/>
            <person name="Chovatia M."/>
            <person name="Cooper J."/>
            <person name="Damon W."/>
            <person name="Desjardin D."/>
            <person name="Finy P."/>
            <person name="Geml J."/>
            <person name="Haridas S."/>
            <person name="Hughes K."/>
            <person name="Justo A."/>
            <person name="Karasinski D."/>
            <person name="Kautmanova I."/>
            <person name="Kiss B."/>
            <person name="Kocsube S."/>
            <person name="Kotiranta H."/>
            <person name="LaButti K.M."/>
            <person name="Lechner B.E."/>
            <person name="Liimatainen K."/>
            <person name="Lipzen A."/>
            <person name="Lukacs Z."/>
            <person name="Mihaltcheva S."/>
            <person name="Morgado L.N."/>
            <person name="Niskanen T."/>
            <person name="Noordeloos M.E."/>
            <person name="Ohm R.A."/>
            <person name="Ortiz-Santana B."/>
            <person name="Ovrebo C."/>
            <person name="Racz N."/>
            <person name="Riley R."/>
            <person name="Savchenko A."/>
            <person name="Shiryaev A."/>
            <person name="Soop K."/>
            <person name="Spirin V."/>
            <person name="Szebenyi C."/>
            <person name="Tomsovsky M."/>
            <person name="Tulloss R.E."/>
            <person name="Uehling J."/>
            <person name="Grigoriev I.V."/>
            <person name="Vagvolgyi C."/>
            <person name="Papp T."/>
            <person name="Martin F.M."/>
            <person name="Miettinen O."/>
            <person name="Hibbett D.S."/>
            <person name="Nagy L.G."/>
        </authorList>
    </citation>
    <scope>NUCLEOTIDE SEQUENCE [LARGE SCALE GENOMIC DNA]</scope>
    <source>
        <strain evidence="3 4">FP101781</strain>
    </source>
</reference>
<evidence type="ECO:0000256" key="1">
    <source>
        <dbReference type="SAM" id="Coils"/>
    </source>
</evidence>
<feature type="compositionally biased region" description="Polar residues" evidence="2">
    <location>
        <begin position="244"/>
        <end position="256"/>
    </location>
</feature>
<sequence>MASNTGSLGGDVSHTRQEAPPSNKKPIAFEQARTLANVLNHLLQQLETMSEDQNTSGARAKLHNITVLVFGCLHRFPSLEVSSLVFKWMKLWGGQDEQHRTPSKDPLDLALLRSHLFEAHSGNLATRMDVDPPRHDAMDVDPSGHGTMEVADHAREIQAEGDIGSALSEHRGAAGVDDVLDEKRNVRAAHVALRGAARPTSAHPAGVERQSSIVHGEQLGRTAGNQGVVAGVGGDSEKGKGAVSRTTKPKGSTSSCAEVPLAASRGSAQRDAARVAGGRVLKDRNDESDATKGPEGGSPSSISDQRVGAILPGDEEHTDAGLAGVHDVKVAVREQGALDRKDGVDVATGSEGGTTCSTDGSGTGQARPSPILADPESFIDASAAVGVKITDANEWIRIALYREAPDIEGDELCDDEPDDEQGDDGKRRKRTVGDPAPNKRTKLSQSTIRLPHTQIALKPLRPGTKAVFLTSCTLCVQSGVDCAVQLDAVNKSGCWRGPWSTCVDCQRRKKRCIYSTRKRKDDRDAEVEGDGSVTTKVTSATPAPPLGTNGDPMSKLPTPAQDIPAPRGDAPKEVKQGGPDAQGNGELPLEHPAVGPEGQNLRASEPGGSRHSKVCAPCSVSRRSLTHASFCFCSFFSGGGLQHDATPATAKPAREDDVHQALDIEQDLRQFRHETADRFEAVEGQISDLQNKRQPSEPKGLKLLGLEARLKAVEARQTPDRSLSREAASKLSEATTAFNLEKKRRTKWEKTASESLEKIPYLDADVDQLFDERIPDLEKQIEDLGTKLEVHDDTCSAPLEQRLKEVEGTQKQLSEAMQVRFDSCESSLGQMRTRIQGLEGCGPSTTGTRYLDEINASVHGLTGRVEGLEENAASREELEESMSSLQRTIDSMNLGIEAKANEATGEEGREAGGPYGERIQQLESKVEELEKQAGESVNVVTGREEEQYVASAQHETLKGRVDVLERRAEEAAVASERHNRELKGAEKARVDGERAATLSVEAIDSWLRERVGALENEVGAANRTINGLVASCHARDERESALIVANDAQHQSISQSMGAVQEGLRALRERDTMGELILRVAAMERDIQGLRTAMETMAQTIQASLTVSFASMVEFHLRTLAYGISQQQSAYNTEHAASNAELPKLQRSSPHESLAGSSNSGAPQHNSGFGSGHPTSNAEYHRAQDLSASGSMSASSPSGGLQEQSGSNTGYTASNLQRPQTQQEPASQSGLSSEQTSSSPERLESECLQPLGGQPTHALPSCESLSEQLVNGGGGPRASNPDYPQPLPEPEGAGGWQPSPDAMPYPAQGEGWRGSYPGEGSQRRNGWEEGSGTGAQVGRIAPLLFLERYQEPSATTQGTGDSISGFMRGRTRRAPESSNQASFSPDVGEPLVPASGSNWDGQFYGHEGSHSFGPISRVATFSPVSRTDSVAESHTNFSEPSASARQVPPQCDPSTIPQLPRYGGPSIAVVSGAPTSVGIMLPQSGAHSGAHTASNFSEPSASVYQVPPAADPQTLPQLPPRHSVSTTSEEGGLMSAGSSMTTPSQSSR</sequence>
<dbReference type="Proteomes" id="UP000298030">
    <property type="component" value="Unassembled WGS sequence"/>
</dbReference>
<feature type="compositionally biased region" description="Low complexity" evidence="2">
    <location>
        <begin position="1227"/>
        <end position="1239"/>
    </location>
</feature>
<evidence type="ECO:0000313" key="3">
    <source>
        <dbReference type="EMBL" id="TEB14600.1"/>
    </source>
</evidence>
<gene>
    <name evidence="3" type="ORF">FA13DRAFT_1805422</name>
</gene>
<protein>
    <recommendedName>
        <fullName evidence="5">Zn(2)-C6 fungal-type domain-containing protein</fullName>
    </recommendedName>
</protein>
<evidence type="ECO:0000256" key="2">
    <source>
        <dbReference type="SAM" id="MobiDB-lite"/>
    </source>
</evidence>
<feature type="region of interest" description="Disordered" evidence="2">
    <location>
        <begin position="1426"/>
        <end position="1467"/>
    </location>
</feature>
<feature type="compositionally biased region" description="Polar residues" evidence="2">
    <location>
        <begin position="1536"/>
        <end position="1548"/>
    </location>
</feature>
<feature type="compositionally biased region" description="Polar residues" evidence="2">
    <location>
        <begin position="1352"/>
        <end position="1362"/>
    </location>
</feature>
<dbReference type="EMBL" id="QPFP01000385">
    <property type="protein sequence ID" value="TEB14600.1"/>
    <property type="molecule type" value="Genomic_DNA"/>
</dbReference>
<accession>A0A4Y7S0J9</accession>
<feature type="region of interest" description="Disordered" evidence="2">
    <location>
        <begin position="517"/>
        <end position="612"/>
    </location>
</feature>
<feature type="region of interest" description="Disordered" evidence="2">
    <location>
        <begin position="1"/>
        <end position="23"/>
    </location>
</feature>
<feature type="region of interest" description="Disordered" evidence="2">
    <location>
        <begin position="1351"/>
        <end position="1402"/>
    </location>
</feature>
<feature type="compositionally biased region" description="Acidic residues" evidence="2">
    <location>
        <begin position="409"/>
        <end position="422"/>
    </location>
</feature>
<feature type="region of interest" description="Disordered" evidence="2">
    <location>
        <begin position="1480"/>
        <end position="1548"/>
    </location>
</feature>
<feature type="compositionally biased region" description="Low complexity" evidence="2">
    <location>
        <begin position="1187"/>
        <end position="1200"/>
    </location>
</feature>
<proteinExistence type="predicted"/>